<feature type="non-terminal residue" evidence="2">
    <location>
        <position position="58"/>
    </location>
</feature>
<dbReference type="AlphaFoldDB" id="A0A2K3K877"/>
<accession>A0A2K3K877</accession>
<comment type="caution">
    <text evidence="2">The sequence shown here is derived from an EMBL/GenBank/DDBJ whole genome shotgun (WGS) entry which is preliminary data.</text>
</comment>
<name>A0A2K3K877_TRIPR</name>
<reference evidence="2 3" key="1">
    <citation type="journal article" date="2014" name="Am. J. Bot.">
        <title>Genome assembly and annotation for red clover (Trifolium pratense; Fabaceae).</title>
        <authorList>
            <person name="Istvanek J."/>
            <person name="Jaros M."/>
            <person name="Krenek A."/>
            <person name="Repkova J."/>
        </authorList>
    </citation>
    <scope>NUCLEOTIDE SEQUENCE [LARGE SCALE GENOMIC DNA]</scope>
    <source>
        <strain evidence="3">cv. Tatra</strain>
        <tissue evidence="2">Young leaves</tissue>
    </source>
</reference>
<dbReference type="EMBL" id="ASHM01087827">
    <property type="protein sequence ID" value="PNX62476.1"/>
    <property type="molecule type" value="Genomic_DNA"/>
</dbReference>
<protein>
    <submittedName>
        <fullName evidence="2">Uncharacterized protein</fullName>
    </submittedName>
</protein>
<gene>
    <name evidence="2" type="ORF">L195_g053003</name>
</gene>
<sequence length="58" mass="6749">MSNKDYNFFPQFEEHDVEPEESREDLATPSASPTPSSEEGESSRKKTPHFRSLQEIYE</sequence>
<proteinExistence type="predicted"/>
<evidence type="ECO:0000313" key="2">
    <source>
        <dbReference type="EMBL" id="PNX62476.1"/>
    </source>
</evidence>
<evidence type="ECO:0000256" key="1">
    <source>
        <dbReference type="SAM" id="MobiDB-lite"/>
    </source>
</evidence>
<evidence type="ECO:0000313" key="3">
    <source>
        <dbReference type="Proteomes" id="UP000236291"/>
    </source>
</evidence>
<organism evidence="2 3">
    <name type="scientific">Trifolium pratense</name>
    <name type="common">Red clover</name>
    <dbReference type="NCBI Taxonomy" id="57577"/>
    <lineage>
        <taxon>Eukaryota</taxon>
        <taxon>Viridiplantae</taxon>
        <taxon>Streptophyta</taxon>
        <taxon>Embryophyta</taxon>
        <taxon>Tracheophyta</taxon>
        <taxon>Spermatophyta</taxon>
        <taxon>Magnoliopsida</taxon>
        <taxon>eudicotyledons</taxon>
        <taxon>Gunneridae</taxon>
        <taxon>Pentapetalae</taxon>
        <taxon>rosids</taxon>
        <taxon>fabids</taxon>
        <taxon>Fabales</taxon>
        <taxon>Fabaceae</taxon>
        <taxon>Papilionoideae</taxon>
        <taxon>50 kb inversion clade</taxon>
        <taxon>NPAAA clade</taxon>
        <taxon>Hologalegina</taxon>
        <taxon>IRL clade</taxon>
        <taxon>Trifolieae</taxon>
        <taxon>Trifolium</taxon>
    </lineage>
</organism>
<dbReference type="Proteomes" id="UP000236291">
    <property type="component" value="Unassembled WGS sequence"/>
</dbReference>
<feature type="compositionally biased region" description="Low complexity" evidence="1">
    <location>
        <begin position="27"/>
        <end position="37"/>
    </location>
</feature>
<feature type="region of interest" description="Disordered" evidence="1">
    <location>
        <begin position="1"/>
        <end position="58"/>
    </location>
</feature>
<reference evidence="2 3" key="2">
    <citation type="journal article" date="2017" name="Front. Plant Sci.">
        <title>Gene Classification and Mining of Molecular Markers Useful in Red Clover (Trifolium pratense) Breeding.</title>
        <authorList>
            <person name="Istvanek J."/>
            <person name="Dluhosova J."/>
            <person name="Dluhos P."/>
            <person name="Patkova L."/>
            <person name="Nedelnik J."/>
            <person name="Repkova J."/>
        </authorList>
    </citation>
    <scope>NUCLEOTIDE SEQUENCE [LARGE SCALE GENOMIC DNA]</scope>
    <source>
        <strain evidence="3">cv. Tatra</strain>
        <tissue evidence="2">Young leaves</tissue>
    </source>
</reference>